<gene>
    <name evidence="3" type="ORF">DQ393_01930</name>
</gene>
<dbReference type="OrthoDB" id="9785847at2"/>
<accession>A0A329YL09</accession>
<dbReference type="InterPro" id="IPR000073">
    <property type="entry name" value="AB_hydrolase_1"/>
</dbReference>
<dbReference type="SUPFAM" id="SSF53474">
    <property type="entry name" value="alpha/beta-Hydrolases"/>
    <property type="match status" value="1"/>
</dbReference>
<name>A0A329YL09_RHITR</name>
<evidence type="ECO:0000259" key="2">
    <source>
        <dbReference type="Pfam" id="PF12697"/>
    </source>
</evidence>
<evidence type="ECO:0000256" key="1">
    <source>
        <dbReference type="ARBA" id="ARBA00022801"/>
    </source>
</evidence>
<organism evidence="3 4">
    <name type="scientific">Rhizobium tropici</name>
    <dbReference type="NCBI Taxonomy" id="398"/>
    <lineage>
        <taxon>Bacteria</taxon>
        <taxon>Pseudomonadati</taxon>
        <taxon>Pseudomonadota</taxon>
        <taxon>Alphaproteobacteria</taxon>
        <taxon>Hyphomicrobiales</taxon>
        <taxon>Rhizobiaceae</taxon>
        <taxon>Rhizobium/Agrobacterium group</taxon>
        <taxon>Rhizobium</taxon>
    </lineage>
</organism>
<sequence length="281" mass="30102">MPAMETMDQNKADLLNVGGLPRKHTARGTAYHEVGKGEPLVLIHGVGMRLEAWTPQIEAFSRSHRVIAVDMPGHGESVGLPPGSKLEAFVAWFGGFLDEMAFSEVNIAGHSMGALVAGGAAASFGERIKRVAYLNGVYRRDPEAKAAVLARAAAIPISGVDKEGPLLRWFGDDARSGIARELTRNWLSLVDPKAYATAYAAFAGGDETYADRWPDVGAPALFLTGSDDPNSTPRMAEEMAAAAPKGWARIVEGHRHMVNLTAPDIVNELLAEWLSCGEDAR</sequence>
<reference evidence="3 4" key="1">
    <citation type="submission" date="2018-06" db="EMBL/GenBank/DDBJ databases">
        <title>Whole Genome Sequence of an efficient microsymbiont, Rhizobium tropici.</title>
        <authorList>
            <person name="Srinivasan R."/>
            <person name="Singh H.V."/>
            <person name="Srivastava R."/>
            <person name="Kumari B."/>
            <person name="Radhakrishna A."/>
        </authorList>
    </citation>
    <scope>NUCLEOTIDE SEQUENCE [LARGE SCALE GENOMIC DNA]</scope>
    <source>
        <strain evidence="3 4">IGFRI Rhizo-19</strain>
    </source>
</reference>
<dbReference type="PANTHER" id="PTHR43798">
    <property type="entry name" value="MONOACYLGLYCEROL LIPASE"/>
    <property type="match status" value="1"/>
</dbReference>
<evidence type="ECO:0000313" key="3">
    <source>
        <dbReference type="EMBL" id="RAX43194.1"/>
    </source>
</evidence>
<dbReference type="PANTHER" id="PTHR43798:SF31">
    <property type="entry name" value="AB HYDROLASE SUPERFAMILY PROTEIN YCLE"/>
    <property type="match status" value="1"/>
</dbReference>
<evidence type="ECO:0000313" key="4">
    <source>
        <dbReference type="Proteomes" id="UP000251205"/>
    </source>
</evidence>
<dbReference type="Proteomes" id="UP000251205">
    <property type="component" value="Unassembled WGS sequence"/>
</dbReference>
<proteinExistence type="predicted"/>
<keyword evidence="1 3" id="KW-0378">Hydrolase</keyword>
<dbReference type="Pfam" id="PF12697">
    <property type="entry name" value="Abhydrolase_6"/>
    <property type="match status" value="1"/>
</dbReference>
<dbReference type="InterPro" id="IPR050266">
    <property type="entry name" value="AB_hydrolase_sf"/>
</dbReference>
<dbReference type="GO" id="GO:0016787">
    <property type="term" value="F:hydrolase activity"/>
    <property type="evidence" value="ECO:0007669"/>
    <property type="project" value="UniProtKB-KW"/>
</dbReference>
<dbReference type="GO" id="GO:0016020">
    <property type="term" value="C:membrane"/>
    <property type="evidence" value="ECO:0007669"/>
    <property type="project" value="TreeGrafter"/>
</dbReference>
<dbReference type="Gene3D" id="3.40.50.1820">
    <property type="entry name" value="alpha/beta hydrolase"/>
    <property type="match status" value="1"/>
</dbReference>
<dbReference type="EMBL" id="QMKK01000017">
    <property type="protein sequence ID" value="RAX43194.1"/>
    <property type="molecule type" value="Genomic_DNA"/>
</dbReference>
<feature type="domain" description="AB hydrolase-1" evidence="2">
    <location>
        <begin position="40"/>
        <end position="268"/>
    </location>
</feature>
<dbReference type="InterPro" id="IPR029058">
    <property type="entry name" value="AB_hydrolase_fold"/>
</dbReference>
<dbReference type="AlphaFoldDB" id="A0A329YL09"/>
<dbReference type="PRINTS" id="PR00111">
    <property type="entry name" value="ABHYDROLASE"/>
</dbReference>
<protein>
    <submittedName>
        <fullName evidence="3">Alpha/beta hydrolase</fullName>
    </submittedName>
</protein>
<comment type="caution">
    <text evidence="3">The sequence shown here is derived from an EMBL/GenBank/DDBJ whole genome shotgun (WGS) entry which is preliminary data.</text>
</comment>